<reference evidence="4" key="1">
    <citation type="submission" date="2020-10" db="EMBL/GenBank/DDBJ databases">
        <authorList>
            <person name="Gilroy R."/>
        </authorList>
    </citation>
    <scope>NUCLEOTIDE SEQUENCE</scope>
    <source>
        <strain evidence="4">D3-1215</strain>
    </source>
</reference>
<dbReference type="PANTHER" id="PTHR22916:SF51">
    <property type="entry name" value="GLYCOSYLTRANSFERASE EPSH-RELATED"/>
    <property type="match status" value="1"/>
</dbReference>
<dbReference type="InterPro" id="IPR001173">
    <property type="entry name" value="Glyco_trans_2-like"/>
</dbReference>
<keyword evidence="2" id="KW-0808">Transferase</keyword>
<evidence type="ECO:0000313" key="4">
    <source>
        <dbReference type="EMBL" id="MBO8446872.1"/>
    </source>
</evidence>
<reference evidence="4" key="2">
    <citation type="journal article" date="2021" name="PeerJ">
        <title>Extensive microbial diversity within the chicken gut microbiome revealed by metagenomics and culture.</title>
        <authorList>
            <person name="Gilroy R."/>
            <person name="Ravi A."/>
            <person name="Getino M."/>
            <person name="Pursley I."/>
            <person name="Horton D.L."/>
            <person name="Alikhan N.F."/>
            <person name="Baker D."/>
            <person name="Gharbi K."/>
            <person name="Hall N."/>
            <person name="Watson M."/>
            <person name="Adriaenssens E.M."/>
            <person name="Foster-Nyarko E."/>
            <person name="Jarju S."/>
            <person name="Secka A."/>
            <person name="Antonio M."/>
            <person name="Oren A."/>
            <person name="Chaudhuri R.R."/>
            <person name="La Ragione R."/>
            <person name="Hildebrand F."/>
            <person name="Pallen M.J."/>
        </authorList>
    </citation>
    <scope>NUCLEOTIDE SEQUENCE</scope>
    <source>
        <strain evidence="4">D3-1215</strain>
    </source>
</reference>
<feature type="domain" description="Glycosyltransferase 2-like" evidence="3">
    <location>
        <begin position="5"/>
        <end position="132"/>
    </location>
</feature>
<comment type="caution">
    <text evidence="4">The sequence shown here is derived from an EMBL/GenBank/DDBJ whole genome shotgun (WGS) entry which is preliminary data.</text>
</comment>
<name>A0A9D9EGI2_9BACT</name>
<dbReference type="PANTHER" id="PTHR22916">
    <property type="entry name" value="GLYCOSYLTRANSFERASE"/>
    <property type="match status" value="1"/>
</dbReference>
<dbReference type="GO" id="GO:0016758">
    <property type="term" value="F:hexosyltransferase activity"/>
    <property type="evidence" value="ECO:0007669"/>
    <property type="project" value="UniProtKB-ARBA"/>
</dbReference>
<dbReference type="CDD" id="cd00761">
    <property type="entry name" value="Glyco_tranf_GTA_type"/>
    <property type="match status" value="1"/>
</dbReference>
<gene>
    <name evidence="4" type="ORF">IAC32_03905</name>
</gene>
<keyword evidence="1" id="KW-0328">Glycosyltransferase</keyword>
<evidence type="ECO:0000256" key="1">
    <source>
        <dbReference type="ARBA" id="ARBA00022676"/>
    </source>
</evidence>
<sequence>MEVVTVIIPAYNVEKYIGQCLDSVLNQSYDNLEVVIINDASTDSTLEIIQDYINRDNRISLINYTTNKGNGFGRNDAIVKSTGEYILFVDSDDTIEKNTVETLLSQAKADNSDVVLYGHRQIAMKHRKVQSCIEFIPDQNLTDLEKDDLYVRFLLQKSGLFIQPWKYFVKRSLLIDCKIGFDESGIYYEDIIYSSKLLYHIDKLSVVGLPLYNYFTRKGSITKTWTRKTIESRFSAIISVREFLKQAKVFNQYKNAYAVFFISTGFVQSYADYIRMEKEDREVKNFLYQISCSDFIRHFDISRTGIPDSLLKARSKYDIDYYKISRLALYLSRNFGFAVSYGKFLQKIFRISRRF</sequence>
<organism evidence="4 5">
    <name type="scientific">Candidatus Enterocola intestinipullorum</name>
    <dbReference type="NCBI Taxonomy" id="2840783"/>
    <lineage>
        <taxon>Bacteria</taxon>
        <taxon>Pseudomonadati</taxon>
        <taxon>Bacteroidota</taxon>
        <taxon>Bacteroidia</taxon>
        <taxon>Bacteroidales</taxon>
        <taxon>Candidatus Enterocola</taxon>
    </lineage>
</organism>
<dbReference type="EMBL" id="JADIMR010000054">
    <property type="protein sequence ID" value="MBO8446872.1"/>
    <property type="molecule type" value="Genomic_DNA"/>
</dbReference>
<proteinExistence type="predicted"/>
<dbReference type="SUPFAM" id="SSF53448">
    <property type="entry name" value="Nucleotide-diphospho-sugar transferases"/>
    <property type="match status" value="1"/>
</dbReference>
<dbReference type="Proteomes" id="UP000823637">
    <property type="component" value="Unassembled WGS sequence"/>
</dbReference>
<dbReference type="AlphaFoldDB" id="A0A9D9EGI2"/>
<evidence type="ECO:0000313" key="5">
    <source>
        <dbReference type="Proteomes" id="UP000823637"/>
    </source>
</evidence>
<dbReference type="Gene3D" id="3.90.550.10">
    <property type="entry name" value="Spore Coat Polysaccharide Biosynthesis Protein SpsA, Chain A"/>
    <property type="match status" value="1"/>
</dbReference>
<protein>
    <submittedName>
        <fullName evidence="4">Glycosyltransferase family 2 protein</fullName>
    </submittedName>
</protein>
<accession>A0A9D9EGI2</accession>
<evidence type="ECO:0000256" key="2">
    <source>
        <dbReference type="ARBA" id="ARBA00022679"/>
    </source>
</evidence>
<evidence type="ECO:0000259" key="3">
    <source>
        <dbReference type="Pfam" id="PF00535"/>
    </source>
</evidence>
<dbReference type="Pfam" id="PF00535">
    <property type="entry name" value="Glycos_transf_2"/>
    <property type="match status" value="1"/>
</dbReference>
<dbReference type="InterPro" id="IPR029044">
    <property type="entry name" value="Nucleotide-diphossugar_trans"/>
</dbReference>